<comment type="caution">
    <text evidence="1">The sequence shown here is derived from an EMBL/GenBank/DDBJ whole genome shotgun (WGS) entry which is preliminary data.</text>
</comment>
<dbReference type="AlphaFoldDB" id="A0A235BZ65"/>
<accession>A0A235BZ65</accession>
<dbReference type="Proteomes" id="UP000215215">
    <property type="component" value="Unassembled WGS sequence"/>
</dbReference>
<protein>
    <submittedName>
        <fullName evidence="1">Uncharacterized protein</fullName>
    </submittedName>
</protein>
<sequence>MNMSFKIKTVCLFLLALSLFGFLSCDIFNFSKKELKPIEGDITFSVKEGYREHDSISEPGIMLSMVTEKIYPCCNWSIISEVSVKGNKISIEILGIYVPEICLTALGPATSTSFLDISNGEYLLYFSYGNMTDGYVLTVTDSFIKVTEEVTRFTKPEFKLFWRYPQNSFAYLCGTTTETSWICEKFLDTLLSEIDLEEFQFPDSGEIPYPRSSDGHYYDMPAKYFFYEKDEDFDKAGAILKSYTQNVITQYSGVGISLINWKNKKYLSWLFDN</sequence>
<gene>
    <name evidence="1" type="ORF">CH333_00025</name>
</gene>
<name>A0A235BZ65_UNCW3</name>
<organism evidence="1 2">
    <name type="scientific">candidate division WOR-3 bacterium JGI_Cruoil_03_44_89</name>
    <dbReference type="NCBI Taxonomy" id="1973748"/>
    <lineage>
        <taxon>Bacteria</taxon>
        <taxon>Bacteria division WOR-3</taxon>
    </lineage>
</organism>
<proteinExistence type="predicted"/>
<evidence type="ECO:0000313" key="1">
    <source>
        <dbReference type="EMBL" id="OYD17638.1"/>
    </source>
</evidence>
<evidence type="ECO:0000313" key="2">
    <source>
        <dbReference type="Proteomes" id="UP000215215"/>
    </source>
</evidence>
<dbReference type="PROSITE" id="PS51257">
    <property type="entry name" value="PROKAR_LIPOPROTEIN"/>
    <property type="match status" value="1"/>
</dbReference>
<reference evidence="1 2" key="1">
    <citation type="submission" date="2017-07" db="EMBL/GenBank/DDBJ databases">
        <title>Recovery of genomes from metagenomes via a dereplication, aggregation, and scoring strategy.</title>
        <authorList>
            <person name="Sieber C.M."/>
            <person name="Probst A.J."/>
            <person name="Sharrar A."/>
            <person name="Thomas B.C."/>
            <person name="Hess M."/>
            <person name="Tringe S.G."/>
            <person name="Banfield J.F."/>
        </authorList>
    </citation>
    <scope>NUCLEOTIDE SEQUENCE [LARGE SCALE GENOMIC DNA]</scope>
    <source>
        <strain evidence="1">JGI_Cruoil_03_44_89</strain>
    </source>
</reference>
<dbReference type="EMBL" id="NOZQ01000001">
    <property type="protein sequence ID" value="OYD17638.1"/>
    <property type="molecule type" value="Genomic_DNA"/>
</dbReference>